<proteinExistence type="inferred from homology"/>
<dbReference type="OrthoDB" id="9763796at2"/>
<feature type="transmembrane region" description="Helical" evidence="9">
    <location>
        <begin position="253"/>
        <end position="271"/>
    </location>
</feature>
<feature type="transmembrane region" description="Helical" evidence="9">
    <location>
        <begin position="173"/>
        <end position="191"/>
    </location>
</feature>
<feature type="transmembrane region" description="Helical" evidence="9">
    <location>
        <begin position="379"/>
        <end position="396"/>
    </location>
</feature>
<dbReference type="Pfam" id="PF03814">
    <property type="entry name" value="KdpA"/>
    <property type="match status" value="1"/>
</dbReference>
<evidence type="ECO:0000313" key="11">
    <source>
        <dbReference type="Proteomes" id="UP000029577"/>
    </source>
</evidence>
<dbReference type="GO" id="GO:0016787">
    <property type="term" value="F:hydrolase activity"/>
    <property type="evidence" value="ECO:0007669"/>
    <property type="project" value="UniProtKB-KW"/>
</dbReference>
<protein>
    <recommendedName>
        <fullName evidence="9">Potassium-transporting ATPase potassium-binding subunit</fullName>
    </recommendedName>
    <alternativeName>
        <fullName evidence="9">ATP phosphohydrolase [potassium-transporting] A chain</fullName>
    </alternativeName>
    <alternativeName>
        <fullName evidence="9">Potassium-binding and translocating subunit A</fullName>
    </alternativeName>
    <alternativeName>
        <fullName evidence="9">Potassium-translocating ATPase A chain</fullName>
    </alternativeName>
</protein>
<keyword evidence="11" id="KW-1185">Reference proteome</keyword>
<reference evidence="10" key="1">
    <citation type="submission" date="2014-12" db="EMBL/GenBank/DDBJ databases">
        <title>The draft genome of the Tatumella morbirosei type strain, LMG23360T isolated from pineapple rot.</title>
        <authorList>
            <person name="Smits T.H."/>
            <person name="Palmer M."/>
            <person name="Venter S.N."/>
            <person name="Duffy B."/>
            <person name="Steenkamp E.T."/>
            <person name="Chan W.Y."/>
            <person name="Coutinho T.A."/>
            <person name="Coetzee M.P."/>
            <person name="De Maayer P."/>
        </authorList>
    </citation>
    <scope>NUCLEOTIDE SEQUENCE [LARGE SCALE GENOMIC DNA]</scope>
    <source>
        <strain evidence="10">LMG 23360</strain>
    </source>
</reference>
<comment type="caution">
    <text evidence="10">The sequence shown here is derived from an EMBL/GenBank/DDBJ whole genome shotgun (WGS) entry which is preliminary data.</text>
</comment>
<comment type="subcellular location">
    <subcellularLocation>
        <location evidence="9">Cell membrane</location>
        <topology evidence="9">Multi-pass membrane protein</topology>
    </subcellularLocation>
</comment>
<evidence type="ECO:0000256" key="8">
    <source>
        <dbReference type="ARBA" id="ARBA00023136"/>
    </source>
</evidence>
<feature type="transmembrane region" description="Helical" evidence="9">
    <location>
        <begin position="354"/>
        <end position="373"/>
    </location>
</feature>
<keyword evidence="7 9" id="KW-0406">Ion transport</keyword>
<keyword evidence="3 9" id="KW-0633">Potassium transport</keyword>
<keyword evidence="8 9" id="KW-0472">Membrane</keyword>
<keyword evidence="4 9" id="KW-0812">Transmembrane</keyword>
<dbReference type="GO" id="GO:0005886">
    <property type="term" value="C:plasma membrane"/>
    <property type="evidence" value="ECO:0007669"/>
    <property type="project" value="UniProtKB-SubCell"/>
</dbReference>
<evidence type="ECO:0000256" key="5">
    <source>
        <dbReference type="ARBA" id="ARBA00022958"/>
    </source>
</evidence>
<feature type="transmembrane region" description="Helical" evidence="9">
    <location>
        <begin position="480"/>
        <end position="505"/>
    </location>
</feature>
<evidence type="ECO:0000256" key="6">
    <source>
        <dbReference type="ARBA" id="ARBA00022989"/>
    </source>
</evidence>
<gene>
    <name evidence="9" type="primary">kdpA</name>
    <name evidence="10" type="ORF">HA49_08780</name>
</gene>
<feature type="transmembrane region" description="Helical" evidence="9">
    <location>
        <begin position="133"/>
        <end position="152"/>
    </location>
</feature>
<dbReference type="InterPro" id="IPR004623">
    <property type="entry name" value="KdpA"/>
</dbReference>
<evidence type="ECO:0000256" key="9">
    <source>
        <dbReference type="HAMAP-Rule" id="MF_00275"/>
    </source>
</evidence>
<feature type="transmembrane region" description="Helical" evidence="9">
    <location>
        <begin position="327"/>
        <end position="347"/>
    </location>
</feature>
<name>A0A095TEG7_9GAMM</name>
<feature type="transmembrane region" description="Helical" evidence="9">
    <location>
        <begin position="6"/>
        <end position="32"/>
    </location>
</feature>
<comment type="similarity">
    <text evidence="9">Belongs to the KdpA family.</text>
</comment>
<evidence type="ECO:0000256" key="1">
    <source>
        <dbReference type="ARBA" id="ARBA00022448"/>
    </source>
</evidence>
<dbReference type="eggNOG" id="COG2060">
    <property type="taxonomic scope" value="Bacteria"/>
</dbReference>
<dbReference type="PANTHER" id="PTHR30607:SF2">
    <property type="entry name" value="POTASSIUM-TRANSPORTING ATPASE POTASSIUM-BINDING SUBUNIT"/>
    <property type="match status" value="1"/>
</dbReference>
<feature type="transmembrane region" description="Helical" evidence="9">
    <location>
        <begin position="62"/>
        <end position="82"/>
    </location>
</feature>
<feature type="transmembrane region" description="Helical" evidence="9">
    <location>
        <begin position="526"/>
        <end position="549"/>
    </location>
</feature>
<dbReference type="HAMAP" id="MF_00275">
    <property type="entry name" value="KdpA"/>
    <property type="match status" value="1"/>
</dbReference>
<feature type="transmembrane region" description="Helical" evidence="9">
    <location>
        <begin position="283"/>
        <end position="301"/>
    </location>
</feature>
<evidence type="ECO:0000256" key="2">
    <source>
        <dbReference type="ARBA" id="ARBA00022475"/>
    </source>
</evidence>
<comment type="subunit">
    <text evidence="9">The system is composed of three essential subunits: KdpA, KdpB and KdpC.</text>
</comment>
<dbReference type="RefSeq" id="WP_038018983.1">
    <property type="nucleotide sequence ID" value="NZ_JPKR02000004.1"/>
</dbReference>
<keyword evidence="2 9" id="KW-1003">Cell membrane</keyword>
<dbReference type="STRING" id="642227.HA49_08780"/>
<evidence type="ECO:0000313" key="10">
    <source>
        <dbReference type="EMBL" id="KGD75306.1"/>
    </source>
</evidence>
<evidence type="ECO:0000256" key="7">
    <source>
        <dbReference type="ARBA" id="ARBA00023065"/>
    </source>
</evidence>
<keyword evidence="5 9" id="KW-0630">Potassium</keyword>
<dbReference type="NCBIfam" id="TIGR00680">
    <property type="entry name" value="kdpA"/>
    <property type="match status" value="1"/>
</dbReference>
<dbReference type="PIRSF" id="PIRSF001294">
    <property type="entry name" value="K_ATPaseA"/>
    <property type="match status" value="1"/>
</dbReference>
<accession>A0A095TEG7</accession>
<dbReference type="AlphaFoldDB" id="A0A095TEG7"/>
<sequence length="559" mass="59505">MNTSVIYLLAAFMGILMLLAKPLGHFIALLIAGSPGKPVARLEQWVGGLTGIRDNEMNWRQYLSALLLINLSGLVVLFLILMTQGHLPLNPQHFRGMSWHLALNTAVSFVTNTDWQAYAGETTLSYFSQMAGLTVQNFLSAATGIAVAFALIRAFSRRETHMLGNAWYDLLRITLYLLLPLAFLLAIFFIWQGSLQNFSACQPITTLQGLHQCLPMGPVASQEAIKMLGTNGGGFFNANSAHPFENPTALSNFAQMLAIFLIPAALCFAFGKSVNDHRQGHSLLWAMSLVFIFCALLVIHAEWQGNPDLLTRGALSAANMEGKESRFGITVSALFTVITTAASCGAVNAMPDSFTALGGMIPLWLMQIGEVIFGGVGSGFYGMILFVLLAVFIAGLMIGRTPEYLGKKITAREMKLIALAILVSPALVLAGTALVLLTGEGQSAILNPGAHGFTEILYALSSAANNNGSAFSGLNATTPFWNLLLAFCMLAGRFAVIVPVLAIAGSMVVRKSQPAGPGTLSSCGPLFIGLLIGSVMLIGALTFVPALALGPVADYLSSH</sequence>
<feature type="transmembrane region" description="Helical" evidence="9">
    <location>
        <begin position="416"/>
        <end position="437"/>
    </location>
</feature>
<evidence type="ECO:0000256" key="4">
    <source>
        <dbReference type="ARBA" id="ARBA00022692"/>
    </source>
</evidence>
<comment type="function">
    <text evidence="9">Part of the high-affinity ATP-driven potassium transport (or Kdp) system, which catalyzes the hydrolysis of ATP coupled with the electrogenic transport of potassium into the cytoplasm. This subunit binds the extracellular potassium ions and delivers the ions to the membrane domain of KdpB through an intramembrane tunnel.</text>
</comment>
<dbReference type="EMBL" id="JPKR02000004">
    <property type="protein sequence ID" value="KGD75306.1"/>
    <property type="molecule type" value="Genomic_DNA"/>
</dbReference>
<dbReference type="GO" id="GO:0008556">
    <property type="term" value="F:P-type potassium transmembrane transporter activity"/>
    <property type="evidence" value="ECO:0007669"/>
    <property type="project" value="InterPro"/>
</dbReference>
<keyword evidence="1 9" id="KW-0813">Transport</keyword>
<evidence type="ECO:0000256" key="3">
    <source>
        <dbReference type="ARBA" id="ARBA00022538"/>
    </source>
</evidence>
<dbReference type="GO" id="GO:0030955">
    <property type="term" value="F:potassium ion binding"/>
    <property type="evidence" value="ECO:0007669"/>
    <property type="project" value="UniProtKB-UniRule"/>
</dbReference>
<dbReference type="PANTHER" id="PTHR30607">
    <property type="entry name" value="POTASSIUM-TRANSPORTING ATPASE A CHAIN"/>
    <property type="match status" value="1"/>
</dbReference>
<organism evidence="10 11">
    <name type="scientific">Tatumella morbirosei</name>
    <dbReference type="NCBI Taxonomy" id="642227"/>
    <lineage>
        <taxon>Bacteria</taxon>
        <taxon>Pseudomonadati</taxon>
        <taxon>Pseudomonadota</taxon>
        <taxon>Gammaproteobacteria</taxon>
        <taxon>Enterobacterales</taxon>
        <taxon>Erwiniaceae</taxon>
        <taxon>Tatumella</taxon>
    </lineage>
</organism>
<keyword evidence="6 9" id="KW-1133">Transmembrane helix</keyword>
<keyword evidence="10" id="KW-0378">Hydrolase</keyword>
<dbReference type="Proteomes" id="UP000029577">
    <property type="component" value="Unassembled WGS sequence"/>
</dbReference>